<evidence type="ECO:0000256" key="1">
    <source>
        <dbReference type="ARBA" id="ARBA00005428"/>
    </source>
</evidence>
<accession>A0A502DUY7</accession>
<dbReference type="PANTHER" id="PTHR33677:SF3">
    <property type="entry name" value="COPPER-SENSING TRANSCRIPTIONAL REPRESSOR RICR"/>
    <property type="match status" value="1"/>
</dbReference>
<dbReference type="GO" id="GO:0045892">
    <property type="term" value="P:negative regulation of DNA-templated transcription"/>
    <property type="evidence" value="ECO:0007669"/>
    <property type="project" value="UniProtKB-ARBA"/>
</dbReference>
<evidence type="ECO:0000256" key="3">
    <source>
        <dbReference type="ARBA" id="ARBA00023008"/>
    </source>
</evidence>
<keyword evidence="4" id="KW-0238">DNA-binding</keyword>
<dbReference type="EMBL" id="RCZG01000019">
    <property type="protein sequence ID" value="TPG28132.1"/>
    <property type="molecule type" value="Genomic_DNA"/>
</dbReference>
<dbReference type="GO" id="GO:0003677">
    <property type="term" value="F:DNA binding"/>
    <property type="evidence" value="ECO:0007669"/>
    <property type="project" value="UniProtKB-KW"/>
</dbReference>
<evidence type="ECO:0000313" key="6">
    <source>
        <dbReference type="Proteomes" id="UP000320095"/>
    </source>
</evidence>
<evidence type="ECO:0000256" key="4">
    <source>
        <dbReference type="ARBA" id="ARBA00023125"/>
    </source>
</evidence>
<dbReference type="GO" id="GO:0046872">
    <property type="term" value="F:metal ion binding"/>
    <property type="evidence" value="ECO:0007669"/>
    <property type="project" value="InterPro"/>
</dbReference>
<name>A0A502DUY7_9MYCO</name>
<reference evidence="5 6" key="1">
    <citation type="journal article" date="2019" name="Environ. Microbiol.">
        <title>Species interactions and distinct microbial communities in high Arctic permafrost affected cryosols are associated with the CH4 and CO2 gas fluxes.</title>
        <authorList>
            <person name="Altshuler I."/>
            <person name="Hamel J."/>
            <person name="Turney S."/>
            <person name="Magnuson E."/>
            <person name="Levesque R."/>
            <person name="Greer C."/>
            <person name="Whyte L.G."/>
        </authorList>
    </citation>
    <scope>NUCLEOTIDE SEQUENCE [LARGE SCALE GENOMIC DNA]</scope>
    <source>
        <strain evidence="5 6">S5.20</strain>
    </source>
</reference>
<dbReference type="PANTHER" id="PTHR33677">
    <property type="entry name" value="TRANSCRIPTIONAL REPRESSOR FRMR-RELATED"/>
    <property type="match status" value="1"/>
</dbReference>
<dbReference type="RefSeq" id="WP_140698736.1">
    <property type="nucleotide sequence ID" value="NZ_RCZG01000019.1"/>
</dbReference>
<dbReference type="InterPro" id="IPR038390">
    <property type="entry name" value="Metal_Tscrpt_repr_sf"/>
</dbReference>
<dbReference type="Proteomes" id="UP000320095">
    <property type="component" value="Unassembled WGS sequence"/>
</dbReference>
<dbReference type="CDD" id="cd10148">
    <property type="entry name" value="CsoR-like_DUF156"/>
    <property type="match status" value="1"/>
</dbReference>
<keyword evidence="3" id="KW-0186">Copper</keyword>
<protein>
    <submittedName>
        <fullName evidence="5">Metal-sensitive transcriptional regulator</fullName>
    </submittedName>
</protein>
<comment type="similarity">
    <text evidence="1">Belongs to the CsoR family.</text>
</comment>
<dbReference type="Gene3D" id="1.20.58.1000">
    <property type="entry name" value="Metal-sensitive repressor, helix protomer"/>
    <property type="match status" value="1"/>
</dbReference>
<proteinExistence type="inferred from homology"/>
<keyword evidence="2" id="KW-0678">Repressor</keyword>
<dbReference type="Pfam" id="PF02583">
    <property type="entry name" value="Trns_repr_metal"/>
    <property type="match status" value="1"/>
</dbReference>
<gene>
    <name evidence="5" type="ORF">EAH80_27760</name>
</gene>
<comment type="caution">
    <text evidence="5">The sequence shown here is derived from an EMBL/GenBank/DDBJ whole genome shotgun (WGS) entry which is preliminary data.</text>
</comment>
<dbReference type="InterPro" id="IPR003735">
    <property type="entry name" value="Metal_Tscrpt_repr"/>
</dbReference>
<keyword evidence="6" id="KW-1185">Reference proteome</keyword>
<dbReference type="AlphaFoldDB" id="A0A502DUY7"/>
<sequence length="93" mass="10119">MTGYVDDKDALLARLARIEGQVRGLARMVERDTYCIDVLTQVSSTTRALQAVALALLEDHLSHCVTEAAGRGGEEAQLKLREAHAAITRLVKS</sequence>
<organism evidence="5 6">
    <name type="scientific">Mycolicibacterium hodleri</name>
    <dbReference type="NCBI Taxonomy" id="49897"/>
    <lineage>
        <taxon>Bacteria</taxon>
        <taxon>Bacillati</taxon>
        <taxon>Actinomycetota</taxon>
        <taxon>Actinomycetes</taxon>
        <taxon>Mycobacteriales</taxon>
        <taxon>Mycobacteriaceae</taxon>
        <taxon>Mycolicibacterium</taxon>
    </lineage>
</organism>
<evidence type="ECO:0000313" key="5">
    <source>
        <dbReference type="EMBL" id="TPG28132.1"/>
    </source>
</evidence>
<dbReference type="OrthoDB" id="9811244at2"/>
<evidence type="ECO:0000256" key="2">
    <source>
        <dbReference type="ARBA" id="ARBA00022491"/>
    </source>
</evidence>